<keyword evidence="2 3" id="KW-0378">Hydrolase</keyword>
<dbReference type="EC" id="3.1.1.-" evidence="3"/>
<evidence type="ECO:0000256" key="1">
    <source>
        <dbReference type="ARBA" id="ARBA00005964"/>
    </source>
</evidence>
<name>A0ABQ3IG71_9PSEU</name>
<organism evidence="5 6">
    <name type="scientific">Amycolatopsis deserti</name>
    <dbReference type="NCBI Taxonomy" id="185696"/>
    <lineage>
        <taxon>Bacteria</taxon>
        <taxon>Bacillati</taxon>
        <taxon>Actinomycetota</taxon>
        <taxon>Actinomycetes</taxon>
        <taxon>Pseudonocardiales</taxon>
        <taxon>Pseudonocardiaceae</taxon>
        <taxon>Amycolatopsis</taxon>
    </lineage>
</organism>
<dbReference type="PROSITE" id="PS00122">
    <property type="entry name" value="CARBOXYLESTERASE_B_1"/>
    <property type="match status" value="1"/>
</dbReference>
<dbReference type="InterPro" id="IPR002018">
    <property type="entry name" value="CarbesteraseB"/>
</dbReference>
<keyword evidence="6" id="KW-1185">Reference proteome</keyword>
<evidence type="ECO:0000256" key="3">
    <source>
        <dbReference type="RuleBase" id="RU361235"/>
    </source>
</evidence>
<dbReference type="InterPro" id="IPR019826">
    <property type="entry name" value="Carboxylesterase_B_AS"/>
</dbReference>
<protein>
    <recommendedName>
        <fullName evidence="3">Carboxylic ester hydrolase</fullName>
        <ecNumber evidence="3">3.1.1.-</ecNumber>
    </recommendedName>
</protein>
<proteinExistence type="inferred from homology"/>
<dbReference type="Pfam" id="PF00135">
    <property type="entry name" value="COesterase"/>
    <property type="match status" value="1"/>
</dbReference>
<evidence type="ECO:0000313" key="6">
    <source>
        <dbReference type="Proteomes" id="UP000605897"/>
    </source>
</evidence>
<evidence type="ECO:0000256" key="2">
    <source>
        <dbReference type="ARBA" id="ARBA00022801"/>
    </source>
</evidence>
<comment type="caution">
    <text evidence="5">The sequence shown here is derived from an EMBL/GenBank/DDBJ whole genome shotgun (WGS) entry which is preliminary data.</text>
</comment>
<sequence length="510" mass="52881">MTALGASVLTTGSGKLTGLLEPDGSHLFDAIPYAAPPVGKLRFAPPAPPLPWSGVRPVSGPGPAAPQRQTFAVVGEVYRSRLPQSEDCLTLSVRTPSPGRSGLPVFVWIHGGGFALGSGGDPLYRGGGLSRHGLVEVNVNYRLGALGFAAVAEPSAAGSANAALLDIIASLRWVREEITAFGGDPDNVTLAGHSAGAMIVACLLASPHARGLVHRAVIGSPGAPYAVSWDSAVEVTRRMADGLGIPRDSLEALRAAPLSSLLDAQTQLSDEAFAGSMREFFDGASMAFNPVVDGDVLPEDPLSALARGAAADIPLLVGNTRDEAVLHLETAIAAAAHDPALAQGLLAGVLERFGPLGPAIESTYRRLYPQAPNERLAAAVLGDAALRYPAFALARAAADHSPVFCYRFDQPTIRDGQPIGAVHGAELPYLFDTGDTEAGQHLAGEVDVALAEQMRAAWAAFATNGRPRPPQGEWPRHSARQPQTLAISTSGFSPVTEPPEPLAGLWLGAA</sequence>
<accession>A0ABQ3IG71</accession>
<dbReference type="GO" id="GO:0016787">
    <property type="term" value="F:hydrolase activity"/>
    <property type="evidence" value="ECO:0007669"/>
    <property type="project" value="UniProtKB-KW"/>
</dbReference>
<dbReference type="SUPFAM" id="SSF53474">
    <property type="entry name" value="alpha/beta-Hydrolases"/>
    <property type="match status" value="1"/>
</dbReference>
<dbReference type="PANTHER" id="PTHR11559">
    <property type="entry name" value="CARBOXYLESTERASE"/>
    <property type="match status" value="1"/>
</dbReference>
<dbReference type="InterPro" id="IPR050309">
    <property type="entry name" value="Type-B_Carboxylest/Lipase"/>
</dbReference>
<reference evidence="6" key="1">
    <citation type="journal article" date="2019" name="Int. J. Syst. Evol. Microbiol.">
        <title>The Global Catalogue of Microorganisms (GCM) 10K type strain sequencing project: providing services to taxonomists for standard genome sequencing and annotation.</title>
        <authorList>
            <consortium name="The Broad Institute Genomics Platform"/>
            <consortium name="The Broad Institute Genome Sequencing Center for Infectious Disease"/>
            <person name="Wu L."/>
            <person name="Ma J."/>
        </authorList>
    </citation>
    <scope>NUCLEOTIDE SEQUENCE [LARGE SCALE GENOMIC DNA]</scope>
    <source>
        <strain evidence="6">CGMCC 4.7677</strain>
    </source>
</reference>
<dbReference type="InterPro" id="IPR029058">
    <property type="entry name" value="AB_hydrolase_fold"/>
</dbReference>
<evidence type="ECO:0000259" key="4">
    <source>
        <dbReference type="Pfam" id="PF00135"/>
    </source>
</evidence>
<feature type="domain" description="Carboxylesterase type B" evidence="4">
    <location>
        <begin position="8"/>
        <end position="490"/>
    </location>
</feature>
<evidence type="ECO:0000313" key="5">
    <source>
        <dbReference type="EMBL" id="GHE80216.1"/>
    </source>
</evidence>
<gene>
    <name evidence="5" type="ORF">GCM10017786_07850</name>
</gene>
<dbReference type="Proteomes" id="UP000605897">
    <property type="component" value="Unassembled WGS sequence"/>
</dbReference>
<dbReference type="Gene3D" id="3.40.50.1820">
    <property type="entry name" value="alpha/beta hydrolase"/>
    <property type="match status" value="1"/>
</dbReference>
<dbReference type="RefSeq" id="WP_191243079.1">
    <property type="nucleotide sequence ID" value="NZ_BNAU01000001.1"/>
</dbReference>
<comment type="similarity">
    <text evidence="1 3">Belongs to the type-B carboxylesterase/lipase family.</text>
</comment>
<dbReference type="EMBL" id="BNAU01000001">
    <property type="protein sequence ID" value="GHE80216.1"/>
    <property type="molecule type" value="Genomic_DNA"/>
</dbReference>